<name>A0ABQ1F4R0_9SPHN</name>
<keyword evidence="1" id="KW-0808">Transferase</keyword>
<dbReference type="Proteomes" id="UP000603317">
    <property type="component" value="Unassembled WGS sequence"/>
</dbReference>
<evidence type="ECO:0000256" key="2">
    <source>
        <dbReference type="ARBA" id="ARBA00023315"/>
    </source>
</evidence>
<organism evidence="5 6">
    <name type="scientific">Blastomonas marina</name>
    <dbReference type="NCBI Taxonomy" id="1867408"/>
    <lineage>
        <taxon>Bacteria</taxon>
        <taxon>Pseudomonadati</taxon>
        <taxon>Pseudomonadota</taxon>
        <taxon>Alphaproteobacteria</taxon>
        <taxon>Sphingomonadales</taxon>
        <taxon>Sphingomonadaceae</taxon>
        <taxon>Blastomonas</taxon>
    </lineage>
</organism>
<dbReference type="Gene3D" id="3.40.630.30">
    <property type="match status" value="1"/>
</dbReference>
<feature type="domain" description="N-acetyltransferase" evidence="4">
    <location>
        <begin position="8"/>
        <end position="169"/>
    </location>
</feature>
<accession>A0ABQ1F4R0</accession>
<comment type="caution">
    <text evidence="5">The sequence shown here is derived from an EMBL/GenBank/DDBJ whole genome shotgun (WGS) entry which is preliminary data.</text>
</comment>
<dbReference type="RefSeq" id="WP_188641171.1">
    <property type="nucleotide sequence ID" value="NZ_BMID01000001.1"/>
</dbReference>
<dbReference type="PROSITE" id="PS51186">
    <property type="entry name" value="GNAT"/>
    <property type="match status" value="1"/>
</dbReference>
<dbReference type="InterPro" id="IPR051531">
    <property type="entry name" value="N-acetyltransferase"/>
</dbReference>
<keyword evidence="2" id="KW-0012">Acyltransferase</keyword>
<reference evidence="6" key="1">
    <citation type="journal article" date="2019" name="Int. J. Syst. Evol. Microbiol.">
        <title>The Global Catalogue of Microorganisms (GCM) 10K type strain sequencing project: providing services to taxonomists for standard genome sequencing and annotation.</title>
        <authorList>
            <consortium name="The Broad Institute Genomics Platform"/>
            <consortium name="The Broad Institute Genome Sequencing Center for Infectious Disease"/>
            <person name="Wu L."/>
            <person name="Ma J."/>
        </authorList>
    </citation>
    <scope>NUCLEOTIDE SEQUENCE [LARGE SCALE GENOMIC DNA]</scope>
    <source>
        <strain evidence="6">CGMCC 1.15297</strain>
    </source>
</reference>
<evidence type="ECO:0000256" key="3">
    <source>
        <dbReference type="ARBA" id="ARBA00038502"/>
    </source>
</evidence>
<evidence type="ECO:0000259" key="4">
    <source>
        <dbReference type="PROSITE" id="PS51186"/>
    </source>
</evidence>
<dbReference type="PANTHER" id="PTHR43792:SF8">
    <property type="entry name" value="[RIBOSOMAL PROTEIN US5]-ALANINE N-ACETYLTRANSFERASE"/>
    <property type="match status" value="1"/>
</dbReference>
<protein>
    <submittedName>
        <fullName evidence="5">N-acetyltransferase</fullName>
    </submittedName>
</protein>
<evidence type="ECO:0000313" key="6">
    <source>
        <dbReference type="Proteomes" id="UP000603317"/>
    </source>
</evidence>
<dbReference type="InterPro" id="IPR000182">
    <property type="entry name" value="GNAT_dom"/>
</dbReference>
<dbReference type="InterPro" id="IPR016181">
    <property type="entry name" value="Acyl_CoA_acyltransferase"/>
</dbReference>
<dbReference type="Pfam" id="PF13302">
    <property type="entry name" value="Acetyltransf_3"/>
    <property type="match status" value="1"/>
</dbReference>
<evidence type="ECO:0000313" key="5">
    <source>
        <dbReference type="EMBL" id="GFZ99455.1"/>
    </source>
</evidence>
<evidence type="ECO:0000256" key="1">
    <source>
        <dbReference type="ARBA" id="ARBA00022679"/>
    </source>
</evidence>
<gene>
    <name evidence="5" type="ORF">GCM10010923_04690</name>
</gene>
<dbReference type="PANTHER" id="PTHR43792">
    <property type="entry name" value="GNAT FAMILY, PUTATIVE (AFU_ORTHOLOGUE AFUA_3G00765)-RELATED-RELATED"/>
    <property type="match status" value="1"/>
</dbReference>
<comment type="similarity">
    <text evidence="3">Belongs to the acetyltransferase family. RimJ subfamily.</text>
</comment>
<sequence>MFHRSDRLLLRPPWPEDAQAIFAAIGEEAIVRNLARAPWPYCEDDARAFVALPIDPRCPRFLVTRTSDAKLVGCIGIDERAGESELGYWIASEFWGQGYATEAALAVLEIARLCGHRDLVAGHFVDNPASGRVLEKVGFLPTGEVSERHSAGRGTVAPCKHYALSLGVRPCLAAKAA</sequence>
<dbReference type="EMBL" id="BMID01000001">
    <property type="protein sequence ID" value="GFZ99455.1"/>
    <property type="molecule type" value="Genomic_DNA"/>
</dbReference>
<keyword evidence="6" id="KW-1185">Reference proteome</keyword>
<dbReference type="SUPFAM" id="SSF55729">
    <property type="entry name" value="Acyl-CoA N-acyltransferases (Nat)"/>
    <property type="match status" value="1"/>
</dbReference>
<proteinExistence type="inferred from homology"/>